<evidence type="ECO:0000256" key="1">
    <source>
        <dbReference type="SAM" id="MobiDB-lite"/>
    </source>
</evidence>
<evidence type="ECO:0000256" key="2">
    <source>
        <dbReference type="SAM" id="SignalP"/>
    </source>
</evidence>
<proteinExistence type="predicted"/>
<feature type="region of interest" description="Disordered" evidence="1">
    <location>
        <begin position="116"/>
        <end position="139"/>
    </location>
</feature>
<dbReference type="AlphaFoldDB" id="A0AAN9AX64"/>
<protein>
    <submittedName>
        <fullName evidence="3">Uncharacterized protein</fullName>
    </submittedName>
</protein>
<name>A0AAN9AX64_9CAEN</name>
<evidence type="ECO:0000313" key="3">
    <source>
        <dbReference type="EMBL" id="KAK7094692.1"/>
    </source>
</evidence>
<comment type="caution">
    <text evidence="3">The sequence shown here is derived from an EMBL/GenBank/DDBJ whole genome shotgun (WGS) entry which is preliminary data.</text>
</comment>
<accession>A0AAN9AX64</accession>
<sequence>MASYYCTFLAASIISLLVSHVVARSLPGESLAEPELLTDDADAEMSYRDPDSRVTLLDILDFLVAYRHLTPADQSDAAYRMGGGKRSWRMSTRGVPKTLKRKMFWSPLGHLPASARLGGRPQAVGPKMNSVSSPVFRYG</sequence>
<keyword evidence="4" id="KW-1185">Reference proteome</keyword>
<dbReference type="Proteomes" id="UP001374579">
    <property type="component" value="Unassembled WGS sequence"/>
</dbReference>
<organism evidence="3 4">
    <name type="scientific">Littorina saxatilis</name>
    <dbReference type="NCBI Taxonomy" id="31220"/>
    <lineage>
        <taxon>Eukaryota</taxon>
        <taxon>Metazoa</taxon>
        <taxon>Spiralia</taxon>
        <taxon>Lophotrochozoa</taxon>
        <taxon>Mollusca</taxon>
        <taxon>Gastropoda</taxon>
        <taxon>Caenogastropoda</taxon>
        <taxon>Littorinimorpha</taxon>
        <taxon>Littorinoidea</taxon>
        <taxon>Littorinidae</taxon>
        <taxon>Littorina</taxon>
    </lineage>
</organism>
<dbReference type="EMBL" id="JBAMIC010000018">
    <property type="protein sequence ID" value="KAK7094692.1"/>
    <property type="molecule type" value="Genomic_DNA"/>
</dbReference>
<gene>
    <name evidence="3" type="ORF">V1264_006206</name>
</gene>
<reference evidence="3 4" key="1">
    <citation type="submission" date="2024-02" db="EMBL/GenBank/DDBJ databases">
        <title>Chromosome-scale genome assembly of the rough periwinkle Littorina saxatilis.</title>
        <authorList>
            <person name="De Jode A."/>
            <person name="Faria R."/>
            <person name="Formenti G."/>
            <person name="Sims Y."/>
            <person name="Smith T.P."/>
            <person name="Tracey A."/>
            <person name="Wood J.M.D."/>
            <person name="Zagrodzka Z.B."/>
            <person name="Johannesson K."/>
            <person name="Butlin R.K."/>
            <person name="Leder E.H."/>
        </authorList>
    </citation>
    <scope>NUCLEOTIDE SEQUENCE [LARGE SCALE GENOMIC DNA]</scope>
    <source>
        <strain evidence="3">Snail1</strain>
        <tissue evidence="3">Muscle</tissue>
    </source>
</reference>
<feature type="signal peptide" evidence="2">
    <location>
        <begin position="1"/>
        <end position="23"/>
    </location>
</feature>
<evidence type="ECO:0000313" key="4">
    <source>
        <dbReference type="Proteomes" id="UP001374579"/>
    </source>
</evidence>
<feature type="chain" id="PRO_5042883279" evidence="2">
    <location>
        <begin position="24"/>
        <end position="139"/>
    </location>
</feature>
<keyword evidence="2" id="KW-0732">Signal</keyword>